<dbReference type="PANTHER" id="PTHR39321">
    <property type="entry name" value="NICOTINATE-NUCLEOTIDE ADENYLYLTRANSFERASE-RELATED"/>
    <property type="match status" value="1"/>
</dbReference>
<keyword evidence="4 11" id="KW-0662">Pyridine nucleotide biosynthesis</keyword>
<comment type="pathway">
    <text evidence="2 11">Cofactor biosynthesis; NAD(+) biosynthesis; deamido-NAD(+) from nicotinate D-ribonucleotide: step 1/1.</text>
</comment>
<comment type="function">
    <text evidence="1 11">Catalyzes the reversible adenylation of nicotinate mononucleotide (NaMN) to nicotinic acid adenine dinucleotide (NaAD).</text>
</comment>
<name>A0A1H3YPA7_9GAMM</name>
<dbReference type="NCBIfam" id="TIGR00125">
    <property type="entry name" value="cyt_tran_rel"/>
    <property type="match status" value="1"/>
</dbReference>
<evidence type="ECO:0000256" key="6">
    <source>
        <dbReference type="ARBA" id="ARBA00022695"/>
    </source>
</evidence>
<dbReference type="GO" id="GO:0009435">
    <property type="term" value="P:NAD+ biosynthetic process"/>
    <property type="evidence" value="ECO:0007669"/>
    <property type="project" value="UniProtKB-UniRule"/>
</dbReference>
<keyword evidence="8 11" id="KW-0067">ATP-binding</keyword>
<reference evidence="14" key="1">
    <citation type="submission" date="2016-10" db="EMBL/GenBank/DDBJ databases">
        <authorList>
            <person name="Varghese N."/>
            <person name="Submissions S."/>
        </authorList>
    </citation>
    <scope>NUCLEOTIDE SEQUENCE [LARGE SCALE GENOMIC DNA]</scope>
    <source>
        <strain evidence="14">DSM 11526</strain>
    </source>
</reference>
<dbReference type="EC" id="2.7.7.18" evidence="11"/>
<dbReference type="Proteomes" id="UP000242469">
    <property type="component" value="Unassembled WGS sequence"/>
</dbReference>
<dbReference type="UniPathway" id="UPA00253">
    <property type="reaction ID" value="UER00332"/>
</dbReference>
<keyword evidence="6 11" id="KW-0548">Nucleotidyltransferase</keyword>
<dbReference type="InterPro" id="IPR004821">
    <property type="entry name" value="Cyt_trans-like"/>
</dbReference>
<dbReference type="GO" id="GO:0005524">
    <property type="term" value="F:ATP binding"/>
    <property type="evidence" value="ECO:0007669"/>
    <property type="project" value="UniProtKB-KW"/>
</dbReference>
<dbReference type="Pfam" id="PF01467">
    <property type="entry name" value="CTP_transf_like"/>
    <property type="match status" value="1"/>
</dbReference>
<evidence type="ECO:0000256" key="10">
    <source>
        <dbReference type="ARBA" id="ARBA00048721"/>
    </source>
</evidence>
<evidence type="ECO:0000256" key="2">
    <source>
        <dbReference type="ARBA" id="ARBA00005019"/>
    </source>
</evidence>
<dbReference type="Gene3D" id="3.40.50.620">
    <property type="entry name" value="HUPs"/>
    <property type="match status" value="1"/>
</dbReference>
<dbReference type="InterPro" id="IPR005248">
    <property type="entry name" value="NadD/NMNAT"/>
</dbReference>
<proteinExistence type="inferred from homology"/>
<organism evidence="13 14">
    <name type="scientific">Marinobacterium iners DSM 11526</name>
    <dbReference type="NCBI Taxonomy" id="1122198"/>
    <lineage>
        <taxon>Bacteria</taxon>
        <taxon>Pseudomonadati</taxon>
        <taxon>Pseudomonadota</taxon>
        <taxon>Gammaproteobacteria</taxon>
        <taxon>Oceanospirillales</taxon>
        <taxon>Oceanospirillaceae</taxon>
        <taxon>Marinobacterium</taxon>
    </lineage>
</organism>
<dbReference type="EMBL" id="FNRJ01000001">
    <property type="protein sequence ID" value="SEA13439.1"/>
    <property type="molecule type" value="Genomic_DNA"/>
</dbReference>
<evidence type="ECO:0000259" key="12">
    <source>
        <dbReference type="Pfam" id="PF01467"/>
    </source>
</evidence>
<accession>A0A1H3YPA7</accession>
<evidence type="ECO:0000256" key="1">
    <source>
        <dbReference type="ARBA" id="ARBA00002324"/>
    </source>
</evidence>
<dbReference type="STRING" id="1122198.SAMN02745729_101551"/>
<evidence type="ECO:0000256" key="8">
    <source>
        <dbReference type="ARBA" id="ARBA00022840"/>
    </source>
</evidence>
<feature type="domain" description="Cytidyltransferase-like" evidence="12">
    <location>
        <begin position="6"/>
        <end position="185"/>
    </location>
</feature>
<dbReference type="PANTHER" id="PTHR39321:SF3">
    <property type="entry name" value="PHOSPHOPANTETHEINE ADENYLYLTRANSFERASE"/>
    <property type="match status" value="1"/>
</dbReference>
<evidence type="ECO:0000256" key="4">
    <source>
        <dbReference type="ARBA" id="ARBA00022642"/>
    </source>
</evidence>
<dbReference type="InterPro" id="IPR014729">
    <property type="entry name" value="Rossmann-like_a/b/a_fold"/>
</dbReference>
<keyword evidence="14" id="KW-1185">Reference proteome</keyword>
<evidence type="ECO:0000313" key="14">
    <source>
        <dbReference type="Proteomes" id="UP000242469"/>
    </source>
</evidence>
<dbReference type="RefSeq" id="WP_091822662.1">
    <property type="nucleotide sequence ID" value="NZ_FNRJ01000001.1"/>
</dbReference>
<dbReference type="AlphaFoldDB" id="A0A1H3YPA7"/>
<comment type="similarity">
    <text evidence="3 11">Belongs to the NadD family.</text>
</comment>
<sequence>MPPLVFMGGTFDPVHNGHLRTALELQQWLEVEQVCLIPSGEPVHRGRPGCTARERLEMVQLAVADEPALCADAREVEADEPSYSLLTLQSLRQERGPGCPIVMTMGMDAFQTLERWHRWQAFLDYAHILVIARPGYVDSDLSPVLQALLQQHRSRDHKELLGLPSGRIHIQELTPLGISATQIRQLIASGQSPRYLLPEPVWHYISLHELYGFHSKEKVQSANAN</sequence>
<keyword evidence="7 11" id="KW-0547">Nucleotide-binding</keyword>
<gene>
    <name evidence="11" type="primary">nadD</name>
    <name evidence="13" type="ORF">SAMN02745729_101551</name>
</gene>
<dbReference type="CDD" id="cd02165">
    <property type="entry name" value="NMNAT"/>
    <property type="match status" value="1"/>
</dbReference>
<evidence type="ECO:0000313" key="13">
    <source>
        <dbReference type="EMBL" id="SEA13439.1"/>
    </source>
</evidence>
<dbReference type="GO" id="GO:0004515">
    <property type="term" value="F:nicotinate-nucleotide adenylyltransferase activity"/>
    <property type="evidence" value="ECO:0007669"/>
    <property type="project" value="UniProtKB-UniRule"/>
</dbReference>
<dbReference type="HAMAP" id="MF_00244">
    <property type="entry name" value="NaMN_adenylyltr"/>
    <property type="match status" value="1"/>
</dbReference>
<comment type="catalytic activity">
    <reaction evidence="10 11">
        <text>nicotinate beta-D-ribonucleotide + ATP + H(+) = deamido-NAD(+) + diphosphate</text>
        <dbReference type="Rhea" id="RHEA:22860"/>
        <dbReference type="ChEBI" id="CHEBI:15378"/>
        <dbReference type="ChEBI" id="CHEBI:30616"/>
        <dbReference type="ChEBI" id="CHEBI:33019"/>
        <dbReference type="ChEBI" id="CHEBI:57502"/>
        <dbReference type="ChEBI" id="CHEBI:58437"/>
        <dbReference type="EC" id="2.7.7.18"/>
    </reaction>
</comment>
<dbReference type="OrthoDB" id="5295945at2"/>
<dbReference type="SUPFAM" id="SSF52374">
    <property type="entry name" value="Nucleotidylyl transferase"/>
    <property type="match status" value="1"/>
</dbReference>
<keyword evidence="5 11" id="KW-0808">Transferase</keyword>
<evidence type="ECO:0000256" key="5">
    <source>
        <dbReference type="ARBA" id="ARBA00022679"/>
    </source>
</evidence>
<evidence type="ECO:0000256" key="7">
    <source>
        <dbReference type="ARBA" id="ARBA00022741"/>
    </source>
</evidence>
<evidence type="ECO:0000256" key="11">
    <source>
        <dbReference type="HAMAP-Rule" id="MF_00244"/>
    </source>
</evidence>
<keyword evidence="9 11" id="KW-0520">NAD</keyword>
<evidence type="ECO:0000256" key="9">
    <source>
        <dbReference type="ARBA" id="ARBA00023027"/>
    </source>
</evidence>
<protein>
    <recommendedName>
        <fullName evidence="11">Probable nicotinate-nucleotide adenylyltransferase</fullName>
        <ecNumber evidence="11">2.7.7.18</ecNumber>
    </recommendedName>
    <alternativeName>
        <fullName evidence="11">Deamido-NAD(+) diphosphorylase</fullName>
    </alternativeName>
    <alternativeName>
        <fullName evidence="11">Deamido-NAD(+) pyrophosphorylase</fullName>
    </alternativeName>
    <alternativeName>
        <fullName evidence="11">Nicotinate mononucleotide adenylyltransferase</fullName>
        <shortName evidence="11">NaMN adenylyltransferase</shortName>
    </alternativeName>
</protein>
<dbReference type="NCBIfam" id="NF000839">
    <property type="entry name" value="PRK00071.1-1"/>
    <property type="match status" value="1"/>
</dbReference>
<evidence type="ECO:0000256" key="3">
    <source>
        <dbReference type="ARBA" id="ARBA00009014"/>
    </source>
</evidence>
<dbReference type="NCBIfam" id="TIGR00482">
    <property type="entry name" value="nicotinate (nicotinamide) nucleotide adenylyltransferase"/>
    <property type="match status" value="1"/>
</dbReference>